<organism evidence="1 2">
    <name type="scientific">Trichinella britovi</name>
    <name type="common">Parasitic roundworm</name>
    <dbReference type="NCBI Taxonomy" id="45882"/>
    <lineage>
        <taxon>Eukaryota</taxon>
        <taxon>Metazoa</taxon>
        <taxon>Ecdysozoa</taxon>
        <taxon>Nematoda</taxon>
        <taxon>Enoplea</taxon>
        <taxon>Dorylaimia</taxon>
        <taxon>Trichinellida</taxon>
        <taxon>Trichinellidae</taxon>
        <taxon>Trichinella</taxon>
    </lineage>
</organism>
<accession>A0A0V1CJ53</accession>
<dbReference type="EMBL" id="JYDI01000180">
    <property type="protein sequence ID" value="KRY49323.1"/>
    <property type="molecule type" value="Genomic_DNA"/>
</dbReference>
<evidence type="ECO:0000313" key="2">
    <source>
        <dbReference type="Proteomes" id="UP000054653"/>
    </source>
</evidence>
<protein>
    <submittedName>
        <fullName evidence="1">Uncharacterized protein</fullName>
    </submittedName>
</protein>
<proteinExistence type="predicted"/>
<evidence type="ECO:0000313" key="1">
    <source>
        <dbReference type="EMBL" id="KRY49323.1"/>
    </source>
</evidence>
<name>A0A0V1CJ53_TRIBR</name>
<gene>
    <name evidence="1" type="ORF">T03_16530</name>
</gene>
<dbReference type="AlphaFoldDB" id="A0A0V1CJ53"/>
<reference evidence="1 2" key="1">
    <citation type="submission" date="2015-01" db="EMBL/GenBank/DDBJ databases">
        <title>Evolution of Trichinella species and genotypes.</title>
        <authorList>
            <person name="Korhonen P.K."/>
            <person name="Edoardo P."/>
            <person name="Giuseppe L.R."/>
            <person name="Gasser R.B."/>
        </authorList>
    </citation>
    <scope>NUCLEOTIDE SEQUENCE [LARGE SCALE GENOMIC DNA]</scope>
    <source>
        <strain evidence="1">ISS120</strain>
    </source>
</reference>
<comment type="caution">
    <text evidence="1">The sequence shown here is derived from an EMBL/GenBank/DDBJ whole genome shotgun (WGS) entry which is preliminary data.</text>
</comment>
<dbReference type="Proteomes" id="UP000054653">
    <property type="component" value="Unassembled WGS sequence"/>
</dbReference>
<keyword evidence="2" id="KW-1185">Reference proteome</keyword>
<sequence length="114" mass="13555">MRTTFFGISRKIRNQDPPRYVSFTSQIISDRLKVLKLFFGFHDVSRKLQISWAIDLVVFAKIGENFVFEIWSFLLISRHSRQRLPKFVMQSSITTYEQLWNKWAVNLSSAHLNE</sequence>